<protein>
    <recommendedName>
        <fullName evidence="3">Molecular chaperone GroES</fullName>
    </recommendedName>
</protein>
<sequence>MKSLIFLLMIGFGCFVNGQNVIFNKIEKTHANTDKFFYKVNPETTSAEYLGEIEIQGFSSNDPEMFGKVYKKAKEIGANAFAFKHFESIDGNAPQFDPVHYKLSLFYVAPENFSKEDNVIYLISSASKPQTISINDKKIVLAPRTYRRIILEKGSVYTISTRKFLGSSIKVTGQENQPVQFFQLARFSVHENPYGSAGISIKSGDIIKLEQSYAQFLTTIYADSGN</sequence>
<accession>A0ABY4BNP0</accession>
<name>A0ABY4BNP0_9FLAO</name>
<dbReference type="EMBL" id="CP094532">
    <property type="protein sequence ID" value="UOE40804.1"/>
    <property type="molecule type" value="Genomic_DNA"/>
</dbReference>
<proteinExistence type="predicted"/>
<dbReference type="Proteomes" id="UP000831460">
    <property type="component" value="Chromosome"/>
</dbReference>
<dbReference type="RefSeq" id="WP_243548778.1">
    <property type="nucleotide sequence ID" value="NZ_CP094532.1"/>
</dbReference>
<evidence type="ECO:0000313" key="1">
    <source>
        <dbReference type="EMBL" id="UOE40804.1"/>
    </source>
</evidence>
<evidence type="ECO:0000313" key="2">
    <source>
        <dbReference type="Proteomes" id="UP000831460"/>
    </source>
</evidence>
<organism evidence="1 2">
    <name type="scientific">Chryseobacterium suipulveris</name>
    <dbReference type="NCBI Taxonomy" id="2929800"/>
    <lineage>
        <taxon>Bacteria</taxon>
        <taxon>Pseudomonadati</taxon>
        <taxon>Bacteroidota</taxon>
        <taxon>Flavobacteriia</taxon>
        <taxon>Flavobacteriales</taxon>
        <taxon>Weeksellaceae</taxon>
        <taxon>Chryseobacterium group</taxon>
        <taxon>Chryseobacterium</taxon>
    </lineage>
</organism>
<evidence type="ECO:0008006" key="3">
    <source>
        <dbReference type="Google" id="ProtNLM"/>
    </source>
</evidence>
<reference evidence="1 2" key="1">
    <citation type="submission" date="2022-03" db="EMBL/GenBank/DDBJ databases">
        <title>Chryseobacterium sp. isolated from particulate matters in swine house.</title>
        <authorList>
            <person name="Won M."/>
            <person name="Kim S.-J."/>
            <person name="Kwon S.-W."/>
        </authorList>
    </citation>
    <scope>NUCLEOTIDE SEQUENCE [LARGE SCALE GENOMIC DNA]</scope>
    <source>
        <strain evidence="1 2">SC2-2</strain>
    </source>
</reference>
<gene>
    <name evidence="1" type="ORF">MTP09_12990</name>
</gene>
<keyword evidence="2" id="KW-1185">Reference proteome</keyword>